<feature type="compositionally biased region" description="Basic and acidic residues" evidence="1">
    <location>
        <begin position="24"/>
        <end position="35"/>
    </location>
</feature>
<reference evidence="2 3" key="1">
    <citation type="journal article" date="2020" name="Elife">
        <title>Loss of centromere function drives karyotype evolution in closely related Malassezia species.</title>
        <authorList>
            <person name="Sankaranarayanan S.R."/>
            <person name="Ianiri G."/>
            <person name="Coelho M.A."/>
            <person name="Reza M.H."/>
            <person name="Thimmappa B.C."/>
            <person name="Ganguly P."/>
            <person name="Vadnala R.N."/>
            <person name="Sun S."/>
            <person name="Siddharthan R."/>
            <person name="Tellgren-Roth C."/>
            <person name="Dawson T.L."/>
            <person name="Heitman J."/>
            <person name="Sanyal K."/>
        </authorList>
    </citation>
    <scope>NUCLEOTIDE SEQUENCE [LARGE SCALE GENOMIC DNA]</scope>
    <source>
        <strain evidence="2">CBS14141</strain>
    </source>
</reference>
<evidence type="ECO:0000256" key="1">
    <source>
        <dbReference type="SAM" id="MobiDB-lite"/>
    </source>
</evidence>
<keyword evidence="3" id="KW-1185">Reference proteome</keyword>
<evidence type="ECO:0000313" key="2">
    <source>
        <dbReference type="EMBL" id="WFD48516.1"/>
    </source>
</evidence>
<feature type="compositionally biased region" description="Low complexity" evidence="1">
    <location>
        <begin position="111"/>
        <end position="120"/>
    </location>
</feature>
<proteinExistence type="predicted"/>
<dbReference type="PANTHER" id="PTHR28080:SF1">
    <property type="entry name" value="PEROXISOMAL BIOGENESIS FACTOR 3"/>
    <property type="match status" value="1"/>
</dbReference>
<dbReference type="EMBL" id="CP046236">
    <property type="protein sequence ID" value="WFD48516.1"/>
    <property type="molecule type" value="Genomic_DNA"/>
</dbReference>
<name>A0ABY8ESS7_MALFU</name>
<organism evidence="2 3">
    <name type="scientific">Malassezia furfur</name>
    <name type="common">Pityriasis versicolor infection agent</name>
    <name type="synonym">Pityrosporum furfur</name>
    <dbReference type="NCBI Taxonomy" id="55194"/>
    <lineage>
        <taxon>Eukaryota</taxon>
        <taxon>Fungi</taxon>
        <taxon>Dikarya</taxon>
        <taxon>Basidiomycota</taxon>
        <taxon>Ustilaginomycotina</taxon>
        <taxon>Malasseziomycetes</taxon>
        <taxon>Malasseziales</taxon>
        <taxon>Malasseziaceae</taxon>
        <taxon>Malassezia</taxon>
    </lineage>
</organism>
<feature type="compositionally biased region" description="Low complexity" evidence="1">
    <location>
        <begin position="65"/>
        <end position="88"/>
    </location>
</feature>
<dbReference type="PANTHER" id="PTHR28080">
    <property type="entry name" value="PEROXISOMAL BIOGENESIS FACTOR 3"/>
    <property type="match status" value="1"/>
</dbReference>
<sequence length="472" mass="51920">MALLPTLSTQIFQEMDVEATRQELKQVIDSAKEAPKVAPAPEPAPAPAASEEEPVRAAHTTHTIGSAKAPDAAPSDGAPAASTAPKPKAGLDRLSEAPPPPISSEARLPKPSAAQQEDAPAPAPVHTPPAPSDEDRRQTKLRLWNEIKLQSFSRTFTTLYTLVFLALQTHIQLNMIGRRAYLAALESQAQHEFRDTQADRGEKEKHHIALHDASNLHINAQLLTDDDDAVGNALLDQDTEKKYLTSSYWFLHHGWKTIATRVQRAVQAEMGEMPLRTILTYHHFQGAMDRIRERLEHADGNEDVLASSDAFLGRHGFRNLLLPESVEDECAMLASAGAILPDTPTDEVLTPQLRALLDETKDYIDSPDFARVFRVSCDRVFELLMQHLAPSFGVQSAPDDLLHGTADARHRARALAAEKPLELARVLPLVALQAQVAFNTSPNEYVEAITESRELRAFSVLMYTAWGSDVTP</sequence>
<dbReference type="Proteomes" id="UP000818624">
    <property type="component" value="Chromosome 3"/>
</dbReference>
<dbReference type="Pfam" id="PF04882">
    <property type="entry name" value="Peroxin-3"/>
    <property type="match status" value="1"/>
</dbReference>
<dbReference type="InterPro" id="IPR006966">
    <property type="entry name" value="Peroxin-3"/>
</dbReference>
<feature type="region of interest" description="Disordered" evidence="1">
    <location>
        <begin position="24"/>
        <end position="137"/>
    </location>
</feature>
<feature type="compositionally biased region" description="Pro residues" evidence="1">
    <location>
        <begin position="121"/>
        <end position="131"/>
    </location>
</feature>
<protein>
    <submittedName>
        <fullName evidence="2">Peroxin</fullName>
    </submittedName>
</protein>
<gene>
    <name evidence="2" type="primary">PEX3</name>
    <name evidence="2" type="ORF">GLX27_003186</name>
</gene>
<evidence type="ECO:0000313" key="3">
    <source>
        <dbReference type="Proteomes" id="UP000818624"/>
    </source>
</evidence>
<accession>A0ABY8ESS7</accession>